<proteinExistence type="predicted"/>
<feature type="chain" id="PRO_5020542457" description="DUF320 domain-containing protein" evidence="1">
    <location>
        <begin position="28"/>
        <end position="89"/>
    </location>
</feature>
<reference evidence="2 3" key="1">
    <citation type="submission" date="2019-04" db="EMBL/GenBank/DDBJ databases">
        <title>Streptomyces piniterrae sp. nov., a heliquinomycin-producing actinomycete isolated from rhizosphere soil of Pinus yunnanensis.</title>
        <authorList>
            <person name="Zhuang X."/>
            <person name="Zhao J."/>
        </authorList>
    </citation>
    <scope>NUCLEOTIDE SEQUENCE [LARGE SCALE GENOMIC DNA]</scope>
    <source>
        <strain evidence="3">jys28</strain>
    </source>
</reference>
<feature type="signal peptide" evidence="1">
    <location>
        <begin position="1"/>
        <end position="27"/>
    </location>
</feature>
<dbReference type="AlphaFoldDB" id="A0A4U0MUD9"/>
<sequence length="89" mass="8525">MRKLRKAAVVIAALGTVGVGGAGIAHADTVGQLQGSCRSHDLNVNVLGEVGIANGLASNLLNGEGSAGAQVTKLGSSVGCNNSVGGAGE</sequence>
<name>A0A4U0MUD9_9ACTN</name>
<dbReference type="Proteomes" id="UP000308697">
    <property type="component" value="Unassembled WGS sequence"/>
</dbReference>
<evidence type="ECO:0000256" key="1">
    <source>
        <dbReference type="SAM" id="SignalP"/>
    </source>
</evidence>
<keyword evidence="3" id="KW-1185">Reference proteome</keyword>
<dbReference type="RefSeq" id="WP_136743358.1">
    <property type="nucleotide sequence ID" value="NZ_SUMB01000012.1"/>
</dbReference>
<dbReference type="EMBL" id="SUMB01000012">
    <property type="protein sequence ID" value="TJZ44599.1"/>
    <property type="molecule type" value="Genomic_DNA"/>
</dbReference>
<organism evidence="2 3">
    <name type="scientific">Streptomyces piniterrae</name>
    <dbReference type="NCBI Taxonomy" id="2571125"/>
    <lineage>
        <taxon>Bacteria</taxon>
        <taxon>Bacillati</taxon>
        <taxon>Actinomycetota</taxon>
        <taxon>Actinomycetes</taxon>
        <taxon>Kitasatosporales</taxon>
        <taxon>Streptomycetaceae</taxon>
        <taxon>Streptomyces</taxon>
    </lineage>
</organism>
<dbReference type="OrthoDB" id="4330175at2"/>
<evidence type="ECO:0000313" key="3">
    <source>
        <dbReference type="Proteomes" id="UP000308697"/>
    </source>
</evidence>
<keyword evidence="1" id="KW-0732">Signal</keyword>
<gene>
    <name evidence="2" type="ORF">FCH28_30205</name>
</gene>
<protein>
    <recommendedName>
        <fullName evidence="4">DUF320 domain-containing protein</fullName>
    </recommendedName>
</protein>
<evidence type="ECO:0000313" key="2">
    <source>
        <dbReference type="EMBL" id="TJZ44599.1"/>
    </source>
</evidence>
<comment type="caution">
    <text evidence="2">The sequence shown here is derived from an EMBL/GenBank/DDBJ whole genome shotgun (WGS) entry which is preliminary data.</text>
</comment>
<evidence type="ECO:0008006" key="4">
    <source>
        <dbReference type="Google" id="ProtNLM"/>
    </source>
</evidence>
<accession>A0A4U0MUD9</accession>